<dbReference type="SUPFAM" id="SSF55811">
    <property type="entry name" value="Nudix"/>
    <property type="match status" value="1"/>
</dbReference>
<comment type="similarity">
    <text evidence="3">Belongs to the Nudix hydrolase family.</text>
</comment>
<dbReference type="Gene3D" id="3.90.79.10">
    <property type="entry name" value="Nucleoside Triphosphate Pyrophosphohydrolase"/>
    <property type="match status" value="1"/>
</dbReference>
<feature type="domain" description="Nudix hydrolase" evidence="4">
    <location>
        <begin position="3"/>
        <end position="130"/>
    </location>
</feature>
<comment type="caution">
    <text evidence="5">The sequence shown here is derived from an EMBL/GenBank/DDBJ whole genome shotgun (WGS) entry which is preliminary data.</text>
</comment>
<keyword evidence="2 3" id="KW-0378">Hydrolase</keyword>
<dbReference type="PROSITE" id="PS51462">
    <property type="entry name" value="NUDIX"/>
    <property type="match status" value="1"/>
</dbReference>
<keyword evidence="6" id="KW-1185">Reference proteome</keyword>
<proteinExistence type="inferred from homology"/>
<evidence type="ECO:0000259" key="4">
    <source>
        <dbReference type="PROSITE" id="PS51462"/>
    </source>
</evidence>
<dbReference type="AlphaFoldDB" id="A0A3D8GUH3"/>
<dbReference type="PRINTS" id="PR00502">
    <property type="entry name" value="NUDIXFAMILY"/>
</dbReference>
<dbReference type="PANTHER" id="PTHR43046:SF2">
    <property type="entry name" value="8-OXO-DGTP DIPHOSPHATASE-RELATED"/>
    <property type="match status" value="1"/>
</dbReference>
<evidence type="ECO:0000256" key="3">
    <source>
        <dbReference type="RuleBase" id="RU003476"/>
    </source>
</evidence>
<organism evidence="5 6">
    <name type="scientific">Neobacillus piezotolerans</name>
    <dbReference type="NCBI Taxonomy" id="2259171"/>
    <lineage>
        <taxon>Bacteria</taxon>
        <taxon>Bacillati</taxon>
        <taxon>Bacillota</taxon>
        <taxon>Bacilli</taxon>
        <taxon>Bacillales</taxon>
        <taxon>Bacillaceae</taxon>
        <taxon>Neobacillus</taxon>
    </lineage>
</organism>
<dbReference type="InterPro" id="IPR020476">
    <property type="entry name" value="Nudix_hydrolase"/>
</dbReference>
<dbReference type="EMBL" id="QNQT01000002">
    <property type="protein sequence ID" value="RDU37696.1"/>
    <property type="molecule type" value="Genomic_DNA"/>
</dbReference>
<dbReference type="GO" id="GO:0016787">
    <property type="term" value="F:hydrolase activity"/>
    <property type="evidence" value="ECO:0007669"/>
    <property type="project" value="UniProtKB-KW"/>
</dbReference>
<sequence length="138" mass="15890">MVKWAGAAGICINEESRILMVLQGKPEETKKWAVPSGGVEKGETYRECCRREFEEETGFLVEVLDEVKVKTGTYEGFSVEVRYFILKIMGGSRKIQDPDNLIYDIAWKTKEDLAALDFSFPEDRDFLLRYIEKVCNFS</sequence>
<gene>
    <name evidence="5" type="ORF">DRW41_07610</name>
</gene>
<comment type="cofactor">
    <cofactor evidence="1">
        <name>Mg(2+)</name>
        <dbReference type="ChEBI" id="CHEBI:18420"/>
    </cofactor>
</comment>
<dbReference type="InterPro" id="IPR020084">
    <property type="entry name" value="NUDIX_hydrolase_CS"/>
</dbReference>
<dbReference type="PROSITE" id="PS00893">
    <property type="entry name" value="NUDIX_BOX"/>
    <property type="match status" value="1"/>
</dbReference>
<dbReference type="OrthoDB" id="9804563at2"/>
<reference evidence="5 6" key="1">
    <citation type="submission" date="2018-07" db="EMBL/GenBank/DDBJ databases">
        <title>Bacillus sp. YLB-04 draft genome sequence.</title>
        <authorList>
            <person name="Yu L."/>
            <person name="Tang X."/>
        </authorList>
    </citation>
    <scope>NUCLEOTIDE SEQUENCE [LARGE SCALE GENOMIC DNA]</scope>
    <source>
        <strain evidence="5 6">YLB-04</strain>
    </source>
</reference>
<dbReference type="InterPro" id="IPR000086">
    <property type="entry name" value="NUDIX_hydrolase_dom"/>
</dbReference>
<dbReference type="PANTHER" id="PTHR43046">
    <property type="entry name" value="GDP-MANNOSE MANNOSYL HYDROLASE"/>
    <property type="match status" value="1"/>
</dbReference>
<name>A0A3D8GUH3_9BACI</name>
<dbReference type="InterPro" id="IPR015797">
    <property type="entry name" value="NUDIX_hydrolase-like_dom_sf"/>
</dbReference>
<dbReference type="RefSeq" id="WP_115451367.1">
    <property type="nucleotide sequence ID" value="NZ_QNQT01000002.1"/>
</dbReference>
<dbReference type="CDD" id="cd02883">
    <property type="entry name" value="NUDIX_Hydrolase"/>
    <property type="match status" value="1"/>
</dbReference>
<evidence type="ECO:0000256" key="1">
    <source>
        <dbReference type="ARBA" id="ARBA00001946"/>
    </source>
</evidence>
<accession>A0A3D8GUH3</accession>
<protein>
    <submittedName>
        <fullName evidence="5">DNA mismatch repair protein MutT</fullName>
    </submittedName>
</protein>
<dbReference type="Proteomes" id="UP000257144">
    <property type="component" value="Unassembled WGS sequence"/>
</dbReference>
<dbReference type="Pfam" id="PF00293">
    <property type="entry name" value="NUDIX"/>
    <property type="match status" value="1"/>
</dbReference>
<evidence type="ECO:0000256" key="2">
    <source>
        <dbReference type="ARBA" id="ARBA00022801"/>
    </source>
</evidence>
<evidence type="ECO:0000313" key="6">
    <source>
        <dbReference type="Proteomes" id="UP000257144"/>
    </source>
</evidence>
<evidence type="ECO:0000313" key="5">
    <source>
        <dbReference type="EMBL" id="RDU37696.1"/>
    </source>
</evidence>